<dbReference type="Pfam" id="PF13672">
    <property type="entry name" value="PP2C_2"/>
    <property type="match status" value="1"/>
</dbReference>
<gene>
    <name evidence="2" type="ORF">FB566_1267</name>
</gene>
<dbReference type="AlphaFoldDB" id="A0A543AT38"/>
<comment type="caution">
    <text evidence="2">The sequence shown here is derived from an EMBL/GenBank/DDBJ whole genome shotgun (WGS) entry which is preliminary data.</text>
</comment>
<name>A0A543AT38_9ACTN</name>
<feature type="domain" description="PPM-type phosphatase" evidence="1">
    <location>
        <begin position="22"/>
        <end position="202"/>
    </location>
</feature>
<dbReference type="SUPFAM" id="SSF81606">
    <property type="entry name" value="PP2C-like"/>
    <property type="match status" value="1"/>
</dbReference>
<dbReference type="InParanoid" id="A0A543AT38"/>
<dbReference type="InterPro" id="IPR001932">
    <property type="entry name" value="PPM-type_phosphatase-like_dom"/>
</dbReference>
<accession>A0A543AT38</accession>
<dbReference type="EMBL" id="VFOW01000001">
    <property type="protein sequence ID" value="TQL75754.1"/>
    <property type="molecule type" value="Genomic_DNA"/>
</dbReference>
<organism evidence="2 3">
    <name type="scientific">Stackebrandtia endophytica</name>
    <dbReference type="NCBI Taxonomy" id="1496996"/>
    <lineage>
        <taxon>Bacteria</taxon>
        <taxon>Bacillati</taxon>
        <taxon>Actinomycetota</taxon>
        <taxon>Actinomycetes</taxon>
        <taxon>Glycomycetales</taxon>
        <taxon>Glycomycetaceae</taxon>
        <taxon>Stackebrandtia</taxon>
    </lineage>
</organism>
<dbReference type="InterPro" id="IPR036457">
    <property type="entry name" value="PPM-type-like_dom_sf"/>
</dbReference>
<dbReference type="Proteomes" id="UP000317043">
    <property type="component" value="Unassembled WGS sequence"/>
</dbReference>
<proteinExistence type="predicted"/>
<sequence length="290" mass="31139">MDQLAATRPAPGTDNDDTFVTGPRFAAVLDGCTDPGRDSGCEHDVPWLVAHLSGHLAAGLATEGAPLTDVLAQAIERTGADHPDCDLSNPDSPSSTVTIVREDDDRLEYLVLADSPLLLEHSDGRISHLVDDQVDHLPSYTFDAVAHWRNRPGGFWVASTDPDAAYHGVTGALPRDEVRRALLVTDGVSRLVDRYDWSWDHLVTVATTSGPAALIDAVHSQDALVGAPEGPWPDPMPGKRFDDATAVLCHIADTHLPLTTRYIRTRVGNRSSRSRCAHGCSGVCGHAPRT</sequence>
<reference evidence="2 3" key="1">
    <citation type="submission" date="2019-06" db="EMBL/GenBank/DDBJ databases">
        <title>Sequencing the genomes of 1000 actinobacteria strains.</title>
        <authorList>
            <person name="Klenk H.-P."/>
        </authorList>
    </citation>
    <scope>NUCLEOTIDE SEQUENCE [LARGE SCALE GENOMIC DNA]</scope>
    <source>
        <strain evidence="2 3">DSM 45928</strain>
    </source>
</reference>
<evidence type="ECO:0000259" key="1">
    <source>
        <dbReference type="Pfam" id="PF13672"/>
    </source>
</evidence>
<evidence type="ECO:0000313" key="2">
    <source>
        <dbReference type="EMBL" id="TQL75754.1"/>
    </source>
</evidence>
<keyword evidence="3" id="KW-1185">Reference proteome</keyword>
<dbReference type="OrthoDB" id="3190646at2"/>
<dbReference type="RefSeq" id="WP_142036117.1">
    <property type="nucleotide sequence ID" value="NZ_JBHTGS010000001.1"/>
</dbReference>
<evidence type="ECO:0000313" key="3">
    <source>
        <dbReference type="Proteomes" id="UP000317043"/>
    </source>
</evidence>
<protein>
    <submittedName>
        <fullName evidence="2">Protein phosphatase 2C-like protein</fullName>
    </submittedName>
</protein>